<reference evidence="1 2" key="1">
    <citation type="submission" date="2019-11" db="EMBL/GenBank/DDBJ databases">
        <authorList>
            <person name="Zhang X.Y."/>
        </authorList>
    </citation>
    <scope>NUCLEOTIDE SEQUENCE [LARGE SCALE GENOMIC DNA]</scope>
    <source>
        <strain evidence="1 2">C176</strain>
    </source>
</reference>
<dbReference type="Proteomes" id="UP000433788">
    <property type="component" value="Unassembled WGS sequence"/>
</dbReference>
<name>A0A6N7QQJ1_9GAMM</name>
<proteinExistence type="predicted"/>
<protein>
    <submittedName>
        <fullName evidence="1">Uncharacterized protein</fullName>
    </submittedName>
</protein>
<evidence type="ECO:0000313" key="2">
    <source>
        <dbReference type="Proteomes" id="UP000433788"/>
    </source>
</evidence>
<evidence type="ECO:0000313" key="1">
    <source>
        <dbReference type="EMBL" id="MRH77649.1"/>
    </source>
</evidence>
<dbReference type="RefSeq" id="WP_153718684.1">
    <property type="nucleotide sequence ID" value="NZ_WJPP01000001.1"/>
</dbReference>
<keyword evidence="2" id="KW-1185">Reference proteome</keyword>
<sequence length="140" mass="16405">MNDTEVQEFWIGSFRYRLLLRSPGAIALLLMGGYSRKVGDLRNAFEEYDPFQKWEDYDPDDFALTGDEDLGVDVFSLKRECVNRIAGWVNRARPGFFSISPSTERKEPLYDRISQEVASKIRGYTNQKINRSYQFYRQPL</sequence>
<dbReference type="AlphaFoldDB" id="A0A6N7QQJ1"/>
<organism evidence="1 2">
    <name type="scientific">Spiribacter salilacus</name>
    <dbReference type="NCBI Taxonomy" id="2664894"/>
    <lineage>
        <taxon>Bacteria</taxon>
        <taxon>Pseudomonadati</taxon>
        <taxon>Pseudomonadota</taxon>
        <taxon>Gammaproteobacteria</taxon>
        <taxon>Chromatiales</taxon>
        <taxon>Ectothiorhodospiraceae</taxon>
        <taxon>Spiribacter</taxon>
    </lineage>
</organism>
<dbReference type="EMBL" id="WJPP01000001">
    <property type="protein sequence ID" value="MRH77649.1"/>
    <property type="molecule type" value="Genomic_DNA"/>
</dbReference>
<comment type="caution">
    <text evidence="1">The sequence shown here is derived from an EMBL/GenBank/DDBJ whole genome shotgun (WGS) entry which is preliminary data.</text>
</comment>
<gene>
    <name evidence="1" type="ORF">GH984_02910</name>
</gene>
<accession>A0A6N7QQJ1</accession>